<dbReference type="InterPro" id="IPR014757">
    <property type="entry name" value="Tscrpt_reg_IclR_C"/>
</dbReference>
<evidence type="ECO:0000259" key="5">
    <source>
        <dbReference type="PROSITE" id="PS51078"/>
    </source>
</evidence>
<dbReference type="InterPro" id="IPR036390">
    <property type="entry name" value="WH_DNA-bd_sf"/>
</dbReference>
<dbReference type="AlphaFoldDB" id="A0A1G7M977"/>
<proteinExistence type="predicted"/>
<dbReference type="PROSITE" id="PS51078">
    <property type="entry name" value="ICLR_ED"/>
    <property type="match status" value="1"/>
</dbReference>
<gene>
    <name evidence="6" type="ORF">SAMN04488105_13120</name>
</gene>
<dbReference type="EMBL" id="FNAV01000031">
    <property type="protein sequence ID" value="SDF58166.1"/>
    <property type="molecule type" value="Genomic_DNA"/>
</dbReference>
<name>A0A1G7M977_9RHOB</name>
<evidence type="ECO:0000313" key="6">
    <source>
        <dbReference type="EMBL" id="SDF58166.1"/>
    </source>
</evidence>
<dbReference type="PANTHER" id="PTHR30136">
    <property type="entry name" value="HELIX-TURN-HELIX TRANSCRIPTIONAL REGULATOR, ICLR FAMILY"/>
    <property type="match status" value="1"/>
</dbReference>
<keyword evidence="3" id="KW-0804">Transcription</keyword>
<feature type="domain" description="IclR-ED" evidence="5">
    <location>
        <begin position="81"/>
        <end position="265"/>
    </location>
</feature>
<dbReference type="Gene3D" id="3.30.450.40">
    <property type="match status" value="1"/>
</dbReference>
<sequence length="267" mass="29268">MEHPERKEDITVDTRLFVGSVRKAMAVMEAFDETEPAMSLTRIAAKTALGRSAAQRFVYTLETLGYLRRDAATLEYRLSNRALLFARSILTSHAAIERALPSMVNLAETFGETVSWLEYDAGQVVVLSSAPSPHRAAVVLPIGARFDALTSSSGHLFLADMRPEIVVDLFQNASPSIRARLGDLDAHSYVDLIRSEAARGYAFTEKDMDPGSMSLSVPVRDLQNQVVAAINVSVLRARTGPEKLQSEIVPALHALVQTLDADLFRGR</sequence>
<evidence type="ECO:0000259" key="4">
    <source>
        <dbReference type="PROSITE" id="PS51077"/>
    </source>
</evidence>
<feature type="domain" description="HTH iclR-type" evidence="4">
    <location>
        <begin position="18"/>
        <end position="80"/>
    </location>
</feature>
<dbReference type="PROSITE" id="PS51077">
    <property type="entry name" value="HTH_ICLR"/>
    <property type="match status" value="1"/>
</dbReference>
<protein>
    <submittedName>
        <fullName evidence="6">Transcriptional regulator, IclR family</fullName>
    </submittedName>
</protein>
<organism evidence="6 7">
    <name type="scientific">Salipiger thiooxidans</name>
    <dbReference type="NCBI Taxonomy" id="282683"/>
    <lineage>
        <taxon>Bacteria</taxon>
        <taxon>Pseudomonadati</taxon>
        <taxon>Pseudomonadota</taxon>
        <taxon>Alphaproteobacteria</taxon>
        <taxon>Rhodobacterales</taxon>
        <taxon>Roseobacteraceae</taxon>
        <taxon>Salipiger</taxon>
    </lineage>
</organism>
<dbReference type="PANTHER" id="PTHR30136:SF34">
    <property type="entry name" value="TRANSCRIPTIONAL REGULATOR"/>
    <property type="match status" value="1"/>
</dbReference>
<dbReference type="Pfam" id="PF01614">
    <property type="entry name" value="IclR_C"/>
    <property type="match status" value="1"/>
</dbReference>
<dbReference type="InterPro" id="IPR029016">
    <property type="entry name" value="GAF-like_dom_sf"/>
</dbReference>
<dbReference type="SUPFAM" id="SSF55781">
    <property type="entry name" value="GAF domain-like"/>
    <property type="match status" value="1"/>
</dbReference>
<dbReference type="RefSeq" id="WP_089964049.1">
    <property type="nucleotide sequence ID" value="NZ_FNAV01000031.1"/>
</dbReference>
<reference evidence="7" key="1">
    <citation type="submission" date="2016-10" db="EMBL/GenBank/DDBJ databases">
        <authorList>
            <person name="Varghese N."/>
            <person name="Submissions S."/>
        </authorList>
    </citation>
    <scope>NUCLEOTIDE SEQUENCE [LARGE SCALE GENOMIC DNA]</scope>
    <source>
        <strain evidence="7">DSM 10146</strain>
    </source>
</reference>
<evidence type="ECO:0000256" key="1">
    <source>
        <dbReference type="ARBA" id="ARBA00023015"/>
    </source>
</evidence>
<dbReference type="GO" id="GO:0003677">
    <property type="term" value="F:DNA binding"/>
    <property type="evidence" value="ECO:0007669"/>
    <property type="project" value="UniProtKB-KW"/>
</dbReference>
<dbReference type="STRING" id="282683.SAMN04488105_13120"/>
<dbReference type="SUPFAM" id="SSF46785">
    <property type="entry name" value="Winged helix' DNA-binding domain"/>
    <property type="match status" value="1"/>
</dbReference>
<keyword evidence="1" id="KW-0805">Transcription regulation</keyword>
<dbReference type="InterPro" id="IPR050707">
    <property type="entry name" value="HTH_MetabolicPath_Reg"/>
</dbReference>
<dbReference type="Pfam" id="PF09339">
    <property type="entry name" value="HTH_IclR"/>
    <property type="match status" value="1"/>
</dbReference>
<keyword evidence="7" id="KW-1185">Reference proteome</keyword>
<keyword evidence="2" id="KW-0238">DNA-binding</keyword>
<dbReference type="SMART" id="SM00346">
    <property type="entry name" value="HTH_ICLR"/>
    <property type="match status" value="1"/>
</dbReference>
<accession>A0A1G7M977</accession>
<dbReference type="GO" id="GO:0003700">
    <property type="term" value="F:DNA-binding transcription factor activity"/>
    <property type="evidence" value="ECO:0007669"/>
    <property type="project" value="TreeGrafter"/>
</dbReference>
<dbReference type="InterPro" id="IPR036388">
    <property type="entry name" value="WH-like_DNA-bd_sf"/>
</dbReference>
<dbReference type="Proteomes" id="UP000198994">
    <property type="component" value="Unassembled WGS sequence"/>
</dbReference>
<dbReference type="Gene3D" id="1.10.10.10">
    <property type="entry name" value="Winged helix-like DNA-binding domain superfamily/Winged helix DNA-binding domain"/>
    <property type="match status" value="1"/>
</dbReference>
<dbReference type="InterPro" id="IPR005471">
    <property type="entry name" value="Tscrpt_reg_IclR_N"/>
</dbReference>
<evidence type="ECO:0000313" key="7">
    <source>
        <dbReference type="Proteomes" id="UP000198994"/>
    </source>
</evidence>
<evidence type="ECO:0000256" key="3">
    <source>
        <dbReference type="ARBA" id="ARBA00023163"/>
    </source>
</evidence>
<dbReference type="OrthoDB" id="9807558at2"/>
<dbReference type="GO" id="GO:0045892">
    <property type="term" value="P:negative regulation of DNA-templated transcription"/>
    <property type="evidence" value="ECO:0007669"/>
    <property type="project" value="TreeGrafter"/>
</dbReference>
<evidence type="ECO:0000256" key="2">
    <source>
        <dbReference type="ARBA" id="ARBA00023125"/>
    </source>
</evidence>